<dbReference type="PROSITE" id="PS50110">
    <property type="entry name" value="RESPONSE_REGULATORY"/>
    <property type="match status" value="1"/>
</dbReference>
<dbReference type="GO" id="GO:0032993">
    <property type="term" value="C:protein-DNA complex"/>
    <property type="evidence" value="ECO:0007669"/>
    <property type="project" value="TreeGrafter"/>
</dbReference>
<evidence type="ECO:0000256" key="6">
    <source>
        <dbReference type="PROSITE-ProRule" id="PRU00169"/>
    </source>
</evidence>
<dbReference type="RefSeq" id="WP_109655350.1">
    <property type="nucleotide sequence ID" value="NZ_CP029145.1"/>
</dbReference>
<dbReference type="Gene3D" id="6.10.250.690">
    <property type="match status" value="1"/>
</dbReference>
<dbReference type="PANTHER" id="PTHR48111:SF22">
    <property type="entry name" value="REGULATOR OF RPOS"/>
    <property type="match status" value="1"/>
</dbReference>
<dbReference type="Pfam" id="PF00486">
    <property type="entry name" value="Trans_reg_C"/>
    <property type="match status" value="1"/>
</dbReference>
<dbReference type="OrthoDB" id="9774822at2"/>
<keyword evidence="11" id="KW-1185">Reference proteome</keyword>
<evidence type="ECO:0000256" key="3">
    <source>
        <dbReference type="ARBA" id="ARBA00023015"/>
    </source>
</evidence>
<name>A0A2Z3GJ08_9BACT</name>
<dbReference type="SUPFAM" id="SSF52172">
    <property type="entry name" value="CheY-like"/>
    <property type="match status" value="1"/>
</dbReference>
<dbReference type="InterPro" id="IPR001789">
    <property type="entry name" value="Sig_transdc_resp-reg_receiver"/>
</dbReference>
<dbReference type="KEGG" id="hnv:DDQ68_05140"/>
<keyword evidence="5" id="KW-0804">Transcription</keyword>
<evidence type="ECO:0000256" key="7">
    <source>
        <dbReference type="PROSITE-ProRule" id="PRU01091"/>
    </source>
</evidence>
<dbReference type="GO" id="GO:0006355">
    <property type="term" value="P:regulation of DNA-templated transcription"/>
    <property type="evidence" value="ECO:0007669"/>
    <property type="project" value="InterPro"/>
</dbReference>
<dbReference type="Pfam" id="PF00072">
    <property type="entry name" value="Response_reg"/>
    <property type="match status" value="1"/>
</dbReference>
<protein>
    <submittedName>
        <fullName evidence="10">DNA-binding response regulator</fullName>
    </submittedName>
</protein>
<organism evidence="10 11">
    <name type="scientific">Hymenobacter nivis</name>
    <dbReference type="NCBI Taxonomy" id="1850093"/>
    <lineage>
        <taxon>Bacteria</taxon>
        <taxon>Pseudomonadati</taxon>
        <taxon>Bacteroidota</taxon>
        <taxon>Cytophagia</taxon>
        <taxon>Cytophagales</taxon>
        <taxon>Hymenobacteraceae</taxon>
        <taxon>Hymenobacter</taxon>
    </lineage>
</organism>
<dbReference type="InterPro" id="IPR011006">
    <property type="entry name" value="CheY-like_superfamily"/>
</dbReference>
<keyword evidence="3" id="KW-0805">Transcription regulation</keyword>
<evidence type="ECO:0000256" key="5">
    <source>
        <dbReference type="ARBA" id="ARBA00023163"/>
    </source>
</evidence>
<dbReference type="AlphaFoldDB" id="A0A2Z3GJ08"/>
<evidence type="ECO:0000313" key="10">
    <source>
        <dbReference type="EMBL" id="AWM32231.1"/>
    </source>
</evidence>
<dbReference type="SMART" id="SM00862">
    <property type="entry name" value="Trans_reg_C"/>
    <property type="match status" value="1"/>
</dbReference>
<dbReference type="InterPro" id="IPR001867">
    <property type="entry name" value="OmpR/PhoB-type_DNA-bd"/>
</dbReference>
<dbReference type="GO" id="GO:0000976">
    <property type="term" value="F:transcription cis-regulatory region binding"/>
    <property type="evidence" value="ECO:0007669"/>
    <property type="project" value="TreeGrafter"/>
</dbReference>
<dbReference type="GO" id="GO:0005829">
    <property type="term" value="C:cytosol"/>
    <property type="evidence" value="ECO:0007669"/>
    <property type="project" value="TreeGrafter"/>
</dbReference>
<keyword evidence="4 7" id="KW-0238">DNA-binding</keyword>
<keyword evidence="2" id="KW-0902">Two-component regulatory system</keyword>
<dbReference type="Proteomes" id="UP000245999">
    <property type="component" value="Chromosome"/>
</dbReference>
<feature type="domain" description="Response regulatory" evidence="8">
    <location>
        <begin position="2"/>
        <end position="116"/>
    </location>
</feature>
<dbReference type="InterPro" id="IPR039420">
    <property type="entry name" value="WalR-like"/>
</dbReference>
<dbReference type="InterPro" id="IPR036388">
    <property type="entry name" value="WH-like_DNA-bd_sf"/>
</dbReference>
<dbReference type="CDD" id="cd00383">
    <property type="entry name" value="trans_reg_C"/>
    <property type="match status" value="1"/>
</dbReference>
<reference evidence="11" key="1">
    <citation type="submission" date="2018-04" db="EMBL/GenBank/DDBJ databases">
        <title>Complete genome of Antarctic heterotrophic bacterium Hymenobacter nivis.</title>
        <authorList>
            <person name="Terashima M."/>
        </authorList>
    </citation>
    <scope>NUCLEOTIDE SEQUENCE [LARGE SCALE GENOMIC DNA]</scope>
    <source>
        <strain evidence="11">NBRC 111535</strain>
    </source>
</reference>
<dbReference type="EMBL" id="CP029145">
    <property type="protein sequence ID" value="AWM32231.1"/>
    <property type="molecule type" value="Genomic_DNA"/>
</dbReference>
<evidence type="ECO:0000313" key="11">
    <source>
        <dbReference type="Proteomes" id="UP000245999"/>
    </source>
</evidence>
<dbReference type="SMART" id="SM00448">
    <property type="entry name" value="REC"/>
    <property type="match status" value="1"/>
</dbReference>
<feature type="modified residue" description="4-aspartylphosphate" evidence="6">
    <location>
        <position position="51"/>
    </location>
</feature>
<gene>
    <name evidence="10" type="ORF">DDQ68_05140</name>
</gene>
<dbReference type="PROSITE" id="PS51755">
    <property type="entry name" value="OMPR_PHOB"/>
    <property type="match status" value="1"/>
</dbReference>
<evidence type="ECO:0000259" key="8">
    <source>
        <dbReference type="PROSITE" id="PS50110"/>
    </source>
</evidence>
<evidence type="ECO:0000256" key="4">
    <source>
        <dbReference type="ARBA" id="ARBA00023125"/>
    </source>
</evidence>
<evidence type="ECO:0000256" key="1">
    <source>
        <dbReference type="ARBA" id="ARBA00022553"/>
    </source>
</evidence>
<evidence type="ECO:0000256" key="2">
    <source>
        <dbReference type="ARBA" id="ARBA00023012"/>
    </source>
</evidence>
<dbReference type="Gene3D" id="3.40.50.2300">
    <property type="match status" value="1"/>
</dbReference>
<feature type="DNA-binding region" description="OmpR/PhoB-type" evidence="7">
    <location>
        <begin position="124"/>
        <end position="224"/>
    </location>
</feature>
<feature type="domain" description="OmpR/PhoB-type" evidence="9">
    <location>
        <begin position="124"/>
        <end position="224"/>
    </location>
</feature>
<dbReference type="GO" id="GO:0000156">
    <property type="term" value="F:phosphorelay response regulator activity"/>
    <property type="evidence" value="ECO:0007669"/>
    <property type="project" value="TreeGrafter"/>
</dbReference>
<evidence type="ECO:0000259" key="9">
    <source>
        <dbReference type="PROSITE" id="PS51755"/>
    </source>
</evidence>
<keyword evidence="1 6" id="KW-0597">Phosphoprotein</keyword>
<accession>A0A2Z3GJ08</accession>
<dbReference type="Gene3D" id="1.10.10.10">
    <property type="entry name" value="Winged helix-like DNA-binding domain superfamily/Winged helix DNA-binding domain"/>
    <property type="match status" value="1"/>
</dbReference>
<dbReference type="PANTHER" id="PTHR48111">
    <property type="entry name" value="REGULATOR OF RPOS"/>
    <property type="match status" value="1"/>
</dbReference>
<sequence length="225" mass="25157">MKILLVEDEPGLRSAIVDCLVQDGYVCEIAPTYALAHEKIKLYQYDCVVVDLTLPDGNGLDLIRALKADGSAAGVLIISARAALDDRLTGLGLGADDYLVKPFHLSELNARLKAIIRRRQFQGQQQLVFRDLVAWPDDGRVFVHGAPIALTKKEYDLLLYLLANPQRVLTKEAIAEHLWGDEADASDSFDYVYTHLKNLRKKLQEKGAGDYIQTIYGLGYRLRDV</sequence>
<proteinExistence type="predicted"/>